<feature type="domain" description="G-protein coupled receptors family 2 profile 2" evidence="9">
    <location>
        <begin position="2041"/>
        <end position="2306"/>
    </location>
</feature>
<evidence type="ECO:0000313" key="12">
    <source>
        <dbReference type="Proteomes" id="UP000663887"/>
    </source>
</evidence>
<dbReference type="InterPro" id="IPR046338">
    <property type="entry name" value="GAIN_dom_sf"/>
</dbReference>
<keyword evidence="3 7" id="KW-1133">Transmembrane helix</keyword>
<evidence type="ECO:0000256" key="4">
    <source>
        <dbReference type="ARBA" id="ARBA00023136"/>
    </source>
</evidence>
<dbReference type="InterPro" id="IPR017981">
    <property type="entry name" value="GPCR_2-like_7TM"/>
</dbReference>
<evidence type="ECO:0000256" key="3">
    <source>
        <dbReference type="ARBA" id="ARBA00022989"/>
    </source>
</evidence>
<evidence type="ECO:0000256" key="2">
    <source>
        <dbReference type="ARBA" id="ARBA00022692"/>
    </source>
</evidence>
<evidence type="ECO:0000313" key="10">
    <source>
        <dbReference type="EMBL" id="CAF2049643.1"/>
    </source>
</evidence>
<evidence type="ECO:0008006" key="13">
    <source>
        <dbReference type="Google" id="ProtNLM"/>
    </source>
</evidence>
<dbReference type="InterPro" id="IPR057244">
    <property type="entry name" value="GAIN_B"/>
</dbReference>
<feature type="compositionally biased region" description="Low complexity" evidence="6">
    <location>
        <begin position="1363"/>
        <end position="1393"/>
    </location>
</feature>
<feature type="transmembrane region" description="Helical" evidence="7">
    <location>
        <begin position="2285"/>
        <end position="2305"/>
    </location>
</feature>
<feature type="region of interest" description="Disordered" evidence="6">
    <location>
        <begin position="1478"/>
        <end position="1523"/>
    </location>
</feature>
<feature type="region of interest" description="Disordered" evidence="6">
    <location>
        <begin position="1247"/>
        <end position="1289"/>
    </location>
</feature>
<comment type="caution">
    <text evidence="10">The sequence shown here is derived from an EMBL/GenBank/DDBJ whole genome shotgun (WGS) entry which is preliminary data.</text>
</comment>
<feature type="region of interest" description="Disordered" evidence="6">
    <location>
        <begin position="140"/>
        <end position="160"/>
    </location>
</feature>
<feature type="compositionally biased region" description="Basic and acidic residues" evidence="6">
    <location>
        <begin position="2362"/>
        <end position="2371"/>
    </location>
</feature>
<dbReference type="EMBL" id="CAJNRG010002604">
    <property type="protein sequence ID" value="CAF2049643.1"/>
    <property type="molecule type" value="Genomic_DNA"/>
</dbReference>
<dbReference type="PROSITE" id="PS50261">
    <property type="entry name" value="G_PROTEIN_RECEP_F2_4"/>
    <property type="match status" value="1"/>
</dbReference>
<dbReference type="Proteomes" id="UP000663887">
    <property type="component" value="Unassembled WGS sequence"/>
</dbReference>
<reference evidence="10" key="1">
    <citation type="submission" date="2021-02" db="EMBL/GenBank/DDBJ databases">
        <authorList>
            <person name="Nowell W R."/>
        </authorList>
    </citation>
    <scope>NUCLEOTIDE SEQUENCE</scope>
</reference>
<feature type="non-terminal residue" evidence="10">
    <location>
        <position position="1"/>
    </location>
</feature>
<keyword evidence="4 7" id="KW-0472">Membrane</keyword>
<feature type="transmembrane region" description="Helical" evidence="7">
    <location>
        <begin position="2251"/>
        <end position="2273"/>
    </location>
</feature>
<feature type="transmembrane region" description="Helical" evidence="7">
    <location>
        <begin position="2204"/>
        <end position="2227"/>
    </location>
</feature>
<feature type="transmembrane region" description="Helical" evidence="7">
    <location>
        <begin position="2159"/>
        <end position="2184"/>
    </location>
</feature>
<sequence length="2371" mass="248033">EATNIPFAQTSNVTYDNSASNTTLVTYATITSSLTLTRVSQADVVAASTTSVASIAQLTTTESPSSSTNFIGSIGNNTYPSTLATNITMVAQDTFETQSIDSNSFTKATITIGETTTVAESNVKNSTDENNSIVIITTTESQSTSSIPEPTGDSSVNMTSSTTSKVTESEATSQFEGTDHTYIKITANAETLSTSTVATFTFDASNSDHSSISSIVRTDEATIQAQIDQGTSVIAMTLSESMISSTPANSMLETIVFTSSPGINATTATARDSSTDKTGIDSSLSTVSMVDSLISSTVVTDVTQTSNDIFSSTIIPTRQYEITSKSQANENTLMPTTTVVGNIISLSSQTITIDITVSTPEFSTNSTINSSTTFDDLTKKDTSITSMTITQSLISTVIPASIEDTFTSYSTSSSSIIGDTETTAQSQTYENTSLPSDTIVASMILSTTLVTAISTSSLPPENRLTPTAQYTTTMSDQTTENLLISTIEANENSSSLTSEFSTINIITSSIIPSRSAGIISNSQTTRTFDGINSSSTLPSMPDTTSTLVSSSTASNTLAAETTFDIATSGQTLNTNTMLRESNSLVTTTRYMNDTNTYMGTSPNTAEATLETTTAVLTQQPIKGTSGISNQPENTPSTIYITFSTPSFTPEAQTPLIHETSVEFSTLTAMNPDRRDSSIIVGLTVEATDVTASATILGQSTNKNEPSTIDLTSTNIDQGHTRLSTVISTSEIISNSIPPSTKNALTSSVITAPTSTLFTTTTTTTTYTPDLCRNSTQVALSNGTCVSYGVGQEYAATLINSVNTSAIDLANALPLYISSAVNSNLSSISNNTVSPSKINEVVENVNNISIVVNSGSSLLIVQEINRNAQQVVVGASFQRGSGGSIVSNTTQDSTLNGNFSAAALISTESLVNIQSLTMFIIDNPTMYESIGNATNTSLASSIIVASALRINSSSTAINISLYFQILPEYRPNGTVMYSCSFYDINNSDWSQLGCTLPTLDIQFNRYECSCNHLTTFALTWSATQISEITTNPTPTNSITRLATDTSESSTSPTLISTSSTTKTTTEYTAISTTSINETPASDLLTLQSATYLIIQTTTLPATIDFMIPSTTAPYIADTTPSANIATKLTTVLSSSIYISPSNEATETTATGVTTEEGTPVTSMSGSSATSSPATGISFTNLSSTQISNTLSSSVSSSPNNEGTVTTATGVTTEAGTQVTGTTGSSGTINTVPEISFTTLPSIQISNALSSSASSSPNNEKTVTTATGVTTEEGTPGTGTSGSSGTTNTVTGISFTTLPSIQISNALSSSVSSSPNNEGTVTTATGVATEEGTPVTGTLSSSGTSSPTTRISFTNLLTTQISNALSSSASSSPNNEETVTTATGVTTEEGTRVTGMSGSSDTSSPATGISFTTIPSIQISNALSSSASSSPNNEGTVTTATGVTMEEGTPVTGTSGSSGTSSPATGISFTNLLTTQISNAMSSSVSSSPNNKGTVTTATGVTTEEGTPGTGTAGSSGTSSPATGISFTNLPSTQLGNALSSSVSSSLNSEGTVTIATGVTTEEGTPVTGTSGSSGTSGTGILTSFTRKGVTQSSNAGSSLVSTSTNTMEIMTTGGGINIEQVTSVTLTATVRMSPFVGVTVASTGSSAAETTTVLSPTASNTLANPDAITRMTVASVQWTSSATVGNVLESAITMMPSNVPSSMISSTSQAAVYFNSTSTVFATFQRSTPTRTTYSNLFSSGLPSAAITTASVNIGSSSLVTTATTITTTITTYSPDACRNASNVALPNGTCVPNNVGQEYSAGILNSGNASSVDLANSLSLYVASINNANASSGGNSTVSISKIEQSLSKLDNISITLSSDSSFLIAQPLNHSSNDILLGARFQRGLNGSAVTISTENSSLNSNATAAAVISEQSLVNVKSLQMFIIDKPTMYENADNKTNKSLASSVVVGSVQLLGSASVSLNISLYFKISPEYQPNVSATYLCSFYDISNSCWNETGCTGALFNPVFSRYECSCNHLTSFALIWLPQSQLGSYGRTMRAADIASLVFQSVSILCFIIVIIHSVTVRALNPLSKFQPNNLLPLISSATTTILFIFFIALGMTVYTQTPSENETKCFLSSSVLMFFVYFFLIFMLCTKTSVGYFNYIRFVHLFREPKLRLLYRLLIISFIISITWVSFAAGFNANSSFSITQLYPYQLCWFTRDVIYYFMTIPIGIFLLLNFFTIILIGKHIIVHVRNAPSKRQSHERMKRCVLVLLSSCVTQGIGWLFGPFISFVSPTGGDVLEWFFIIFNGLEGVWSIILYIIIRSQQMEEQKHVAAGNELAETSSIGVSKRERSSSKNARRKNNAERENSGIVQSNMCKESMHEFDDLS</sequence>
<name>A0A816PIH1_9BILA</name>
<evidence type="ECO:0000256" key="6">
    <source>
        <dbReference type="SAM" id="MobiDB-lite"/>
    </source>
</evidence>
<evidence type="ECO:0000259" key="9">
    <source>
        <dbReference type="PROSITE" id="PS50261"/>
    </source>
</evidence>
<accession>A0A816PIH1</accession>
<feature type="transmembrane region" description="Helical" evidence="7">
    <location>
        <begin position="2046"/>
        <end position="2069"/>
    </location>
</feature>
<dbReference type="GO" id="GO:0007166">
    <property type="term" value="P:cell surface receptor signaling pathway"/>
    <property type="evidence" value="ECO:0007669"/>
    <property type="project" value="InterPro"/>
</dbReference>
<feature type="compositionally biased region" description="Low complexity" evidence="6">
    <location>
        <begin position="1420"/>
        <end position="1430"/>
    </location>
</feature>
<feature type="region of interest" description="Disordered" evidence="6">
    <location>
        <begin position="1420"/>
        <end position="1465"/>
    </location>
</feature>
<feature type="region of interest" description="Disordered" evidence="6">
    <location>
        <begin position="1306"/>
        <end position="1348"/>
    </location>
</feature>
<dbReference type="PANTHER" id="PTHR12011:SF471">
    <property type="entry name" value="G-PROTEIN COUPLED RECEPTORS FAMILY 2 PROFILE 2 DOMAIN-CONTAINING PROTEIN"/>
    <property type="match status" value="1"/>
</dbReference>
<dbReference type="GO" id="GO:0004930">
    <property type="term" value="F:G protein-coupled receptor activity"/>
    <property type="evidence" value="ECO:0007669"/>
    <property type="project" value="TreeGrafter"/>
</dbReference>
<evidence type="ECO:0000313" key="11">
    <source>
        <dbReference type="EMBL" id="CAF4066695.1"/>
    </source>
</evidence>
<feature type="compositionally biased region" description="Low complexity" evidence="6">
    <location>
        <begin position="1478"/>
        <end position="1505"/>
    </location>
</feature>
<dbReference type="EMBL" id="CAJOBF010002971">
    <property type="protein sequence ID" value="CAF4066695.1"/>
    <property type="molecule type" value="Genomic_DNA"/>
</dbReference>
<evidence type="ECO:0000256" key="7">
    <source>
        <dbReference type="SAM" id="Phobius"/>
    </source>
</evidence>
<evidence type="ECO:0000256" key="5">
    <source>
        <dbReference type="ARBA" id="ARBA00023157"/>
    </source>
</evidence>
<organism evidence="10 12">
    <name type="scientific">Rotaria magnacalcarata</name>
    <dbReference type="NCBI Taxonomy" id="392030"/>
    <lineage>
        <taxon>Eukaryota</taxon>
        <taxon>Metazoa</taxon>
        <taxon>Spiralia</taxon>
        <taxon>Gnathifera</taxon>
        <taxon>Rotifera</taxon>
        <taxon>Eurotatoria</taxon>
        <taxon>Bdelloidea</taxon>
        <taxon>Philodinida</taxon>
        <taxon>Philodinidae</taxon>
        <taxon>Rotaria</taxon>
    </lineage>
</organism>
<dbReference type="Gene3D" id="2.60.220.50">
    <property type="match status" value="2"/>
</dbReference>
<dbReference type="SMART" id="SM00303">
    <property type="entry name" value="GPS"/>
    <property type="match status" value="2"/>
</dbReference>
<dbReference type="GO" id="GO:0007189">
    <property type="term" value="P:adenylate cyclase-activating G protein-coupled receptor signaling pathway"/>
    <property type="evidence" value="ECO:0007669"/>
    <property type="project" value="TreeGrafter"/>
</dbReference>
<proteinExistence type="predicted"/>
<evidence type="ECO:0000259" key="8">
    <source>
        <dbReference type="PROSITE" id="PS50221"/>
    </source>
</evidence>
<feature type="transmembrane region" description="Helical" evidence="7">
    <location>
        <begin position="2116"/>
        <end position="2138"/>
    </location>
</feature>
<feature type="compositionally biased region" description="Low complexity" evidence="6">
    <location>
        <begin position="1513"/>
        <end position="1522"/>
    </location>
</feature>
<feature type="compositionally biased region" description="Low complexity" evidence="6">
    <location>
        <begin position="140"/>
        <end position="151"/>
    </location>
</feature>
<comment type="subcellular location">
    <subcellularLocation>
        <location evidence="1">Membrane</location>
        <topology evidence="1">Multi-pass membrane protein</topology>
    </subcellularLocation>
</comment>
<keyword evidence="2 7" id="KW-0812">Transmembrane</keyword>
<feature type="domain" description="GAIN-B" evidence="8">
    <location>
        <begin position="1867"/>
        <end position="2031"/>
    </location>
</feature>
<feature type="compositionally biased region" description="Low complexity" evidence="6">
    <location>
        <begin position="1306"/>
        <end position="1347"/>
    </location>
</feature>
<dbReference type="Proteomes" id="UP000663842">
    <property type="component" value="Unassembled WGS sequence"/>
</dbReference>
<feature type="compositionally biased region" description="Low complexity" evidence="6">
    <location>
        <begin position="1247"/>
        <end position="1273"/>
    </location>
</feature>
<feature type="compositionally biased region" description="Polar residues" evidence="6">
    <location>
        <begin position="1394"/>
        <end position="1407"/>
    </location>
</feature>
<keyword evidence="5" id="KW-1015">Disulfide bond</keyword>
<dbReference type="Pfam" id="PF01825">
    <property type="entry name" value="GPS"/>
    <property type="match status" value="2"/>
</dbReference>
<dbReference type="GO" id="GO:0005886">
    <property type="term" value="C:plasma membrane"/>
    <property type="evidence" value="ECO:0007669"/>
    <property type="project" value="TreeGrafter"/>
</dbReference>
<dbReference type="PANTHER" id="PTHR12011">
    <property type="entry name" value="ADHESION G-PROTEIN COUPLED RECEPTOR"/>
    <property type="match status" value="1"/>
</dbReference>
<dbReference type="PROSITE" id="PS50221">
    <property type="entry name" value="GAIN_B"/>
    <property type="match status" value="1"/>
</dbReference>
<feature type="region of interest" description="Disordered" evidence="6">
    <location>
        <begin position="1142"/>
        <end position="1171"/>
    </location>
</feature>
<feature type="region of interest" description="Disordered" evidence="6">
    <location>
        <begin position="2327"/>
        <end position="2371"/>
    </location>
</feature>
<feature type="compositionally biased region" description="Low complexity" evidence="6">
    <location>
        <begin position="1446"/>
        <end position="1464"/>
    </location>
</feature>
<feature type="transmembrane region" description="Helical" evidence="7">
    <location>
        <begin position="2081"/>
        <end position="2104"/>
    </location>
</feature>
<feature type="region of interest" description="Disordered" evidence="6">
    <location>
        <begin position="1363"/>
        <end position="1407"/>
    </location>
</feature>
<dbReference type="Gene3D" id="1.20.1070.10">
    <property type="entry name" value="Rhodopsin 7-helix transmembrane proteins"/>
    <property type="match status" value="1"/>
</dbReference>
<gene>
    <name evidence="11" type="ORF">UXM345_LOCUS20173</name>
    <name evidence="10" type="ORF">XDN619_LOCUS8296</name>
</gene>
<protein>
    <recommendedName>
        <fullName evidence="13">GPS domain-containing protein</fullName>
    </recommendedName>
</protein>
<dbReference type="InterPro" id="IPR000203">
    <property type="entry name" value="GPS"/>
</dbReference>
<evidence type="ECO:0000256" key="1">
    <source>
        <dbReference type="ARBA" id="ARBA00004141"/>
    </source>
</evidence>
<feature type="compositionally biased region" description="Polar residues" evidence="6">
    <location>
        <begin position="1431"/>
        <end position="1440"/>
    </location>
</feature>